<reference evidence="7 9" key="1">
    <citation type="submission" date="2019-03" db="EMBL/GenBank/DDBJ databases">
        <title>Genomic Encyclopedia of Type Strains, Phase IV (KMG-IV): sequencing the most valuable type-strain genomes for metagenomic binning, comparative biology and taxonomic classification.</title>
        <authorList>
            <person name="Goeker M."/>
        </authorList>
    </citation>
    <scope>NUCLEOTIDE SEQUENCE [LARGE SCALE GENOMIC DNA]</scope>
    <source>
        <strain evidence="7 9">DSM 12034</strain>
    </source>
</reference>
<dbReference type="PROSITE" id="PS50112">
    <property type="entry name" value="PAS"/>
    <property type="match status" value="1"/>
</dbReference>
<dbReference type="SUPFAM" id="SSF55785">
    <property type="entry name" value="PYP-like sensor domain (PAS domain)"/>
    <property type="match status" value="3"/>
</dbReference>
<evidence type="ECO:0000259" key="3">
    <source>
        <dbReference type="PROSITE" id="PS50112"/>
    </source>
</evidence>
<keyword evidence="10" id="KW-1185">Reference proteome</keyword>
<dbReference type="Proteomes" id="UP000315577">
    <property type="component" value="Unassembled WGS sequence"/>
</dbReference>
<evidence type="ECO:0000256" key="2">
    <source>
        <dbReference type="SAM" id="Coils"/>
    </source>
</evidence>
<evidence type="ECO:0000313" key="8">
    <source>
        <dbReference type="EMBL" id="TSE22146.1"/>
    </source>
</evidence>
<dbReference type="SMART" id="SM00086">
    <property type="entry name" value="PAC"/>
    <property type="match status" value="2"/>
</dbReference>
<accession>A0A4R3LBD9</accession>
<dbReference type="Pfam" id="PF08448">
    <property type="entry name" value="PAS_4"/>
    <property type="match status" value="2"/>
</dbReference>
<dbReference type="PANTHER" id="PTHR44757:SF2">
    <property type="entry name" value="BIOFILM ARCHITECTURE MAINTENANCE PROTEIN MBAA"/>
    <property type="match status" value="1"/>
</dbReference>
<dbReference type="SMART" id="SM00091">
    <property type="entry name" value="PAS"/>
    <property type="match status" value="3"/>
</dbReference>
<sequence>MSHLHWVAITEGLLESVWVVDPETLHILAVNEAALRLLGARRDEVVGSPVHRWASDLQDHVYWDEWRRGVVQTLESEAMLVRRDGELLRVQRRIGPVRPADGATVVLVAMQDLTEYQRTQQRLEELLAELRAVLESSSDGILVCDLDGRVRAFNRAFAQMWALPTTLLTTPDDPALLRHLAASVSDASAFQARLSELQRAPLMEAHDIVLLRSGRMLERASRPQLARGRPIGRIHVYRDVTERAAIDAKLRLAAKVFESSLDAIVVTDPERRIVACNPAALRLTDRANDDPAGQPVATLLDAPNRPGWEAEVAAALAERGYWEGELWLRRAHAPAVALLVSWVLLRDAQGQPLNTVLFAKDLSEKLEAQRRIEQLAYHDPLTGLPNRLLLGERVAHAVRLAQRSGRGFAVLFLDLDRFKGINDSLGHAFGDRVLVEVAQRLQRCLRQTDTLARLGGDEFVIHLHDADRSAAERTAQRIIDAVARPVTIDEMQFTLSCSIGIAMYPHDGTTLDELIQCADTAMYQVKERGKGHWRFYQAEMNAHLLARIQTDHAMRLGLQHGEFELHYQPRVDLRSGRVTACEALLRWHRPGHGLVLPGAFIGVAEETGLIAQLGQWVLEQAVAQARRWADAGRPAQVAVNVSALQFEQTQFVQDVADTLQRHGLPAGLLELELTESILVRDAEEALAKLQALAQLGITLSLDDFGTGYSSLTYLKRFALHRLKIDRSFVLALHEDGQADAAIVAAIVQMGHALGMEVVAEGVEHAPQLQRLQALGCDHFQGFWYARPLPVAEVEAHLGRTVTLPGAAPAPSA</sequence>
<dbReference type="InterPro" id="IPR001610">
    <property type="entry name" value="PAC"/>
</dbReference>
<keyword evidence="8" id="KW-0378">Hydrolase</keyword>
<evidence type="ECO:0000259" key="4">
    <source>
        <dbReference type="PROSITE" id="PS50113"/>
    </source>
</evidence>
<dbReference type="InterPro" id="IPR000160">
    <property type="entry name" value="GGDEF_dom"/>
</dbReference>
<reference evidence="8 10" key="2">
    <citation type="submission" date="2019-07" db="EMBL/GenBank/DDBJ databases">
        <title>Tepidimonas ignava SPS-1037 draft genome.</title>
        <authorList>
            <person name="Da Costa M.S."/>
            <person name="Froufe H.J.C."/>
            <person name="Egas C."/>
            <person name="Albuquerque L."/>
        </authorList>
    </citation>
    <scope>NUCLEOTIDE SEQUENCE [LARGE SCALE GENOMIC DNA]</scope>
    <source>
        <strain evidence="8 10">SPS-1037</strain>
    </source>
</reference>
<evidence type="ECO:0000313" key="7">
    <source>
        <dbReference type="EMBL" id="TCS97461.1"/>
    </source>
</evidence>
<dbReference type="CDD" id="cd01949">
    <property type="entry name" value="GGDEF"/>
    <property type="match status" value="1"/>
</dbReference>
<feature type="domain" description="GGDEF" evidence="6">
    <location>
        <begin position="406"/>
        <end position="538"/>
    </location>
</feature>
<name>A0A4R3LBD9_9BURK</name>
<gene>
    <name evidence="8" type="primary">gmr_4</name>
    <name evidence="7" type="ORF">EDC36_10962</name>
    <name evidence="8" type="ORF">Tigna_01314</name>
</gene>
<dbReference type="NCBIfam" id="TIGR00254">
    <property type="entry name" value="GGDEF"/>
    <property type="match status" value="1"/>
</dbReference>
<dbReference type="PROSITE" id="PS50883">
    <property type="entry name" value="EAL"/>
    <property type="match status" value="1"/>
</dbReference>
<dbReference type="InterPro" id="IPR029787">
    <property type="entry name" value="Nucleotide_cyclase"/>
</dbReference>
<feature type="domain" description="PAC" evidence="4">
    <location>
        <begin position="74"/>
        <end position="125"/>
    </location>
</feature>
<dbReference type="Pfam" id="PF13426">
    <property type="entry name" value="PAS_9"/>
    <property type="match status" value="1"/>
</dbReference>
<dbReference type="InterPro" id="IPR052155">
    <property type="entry name" value="Biofilm_reg_signaling"/>
</dbReference>
<dbReference type="PROSITE" id="PS50887">
    <property type="entry name" value="GGDEF"/>
    <property type="match status" value="1"/>
</dbReference>
<dbReference type="Gene3D" id="3.20.20.450">
    <property type="entry name" value="EAL domain"/>
    <property type="match status" value="1"/>
</dbReference>
<dbReference type="Gene3D" id="3.30.70.270">
    <property type="match status" value="1"/>
</dbReference>
<dbReference type="Pfam" id="PF00990">
    <property type="entry name" value="GGDEF"/>
    <property type="match status" value="1"/>
</dbReference>
<dbReference type="GO" id="GO:0071732">
    <property type="term" value="P:cellular response to nitric oxide"/>
    <property type="evidence" value="ECO:0007669"/>
    <property type="project" value="UniProtKB-ARBA"/>
</dbReference>
<dbReference type="SUPFAM" id="SSF55073">
    <property type="entry name" value="Nucleotide cyclase"/>
    <property type="match status" value="1"/>
</dbReference>
<dbReference type="FunFam" id="3.20.20.450:FF:000001">
    <property type="entry name" value="Cyclic di-GMP phosphodiesterase yahA"/>
    <property type="match status" value="1"/>
</dbReference>
<dbReference type="CDD" id="cd01948">
    <property type="entry name" value="EAL"/>
    <property type="match status" value="1"/>
</dbReference>
<evidence type="ECO:0000313" key="9">
    <source>
        <dbReference type="Proteomes" id="UP000295536"/>
    </source>
</evidence>
<feature type="domain" description="EAL" evidence="5">
    <location>
        <begin position="547"/>
        <end position="801"/>
    </location>
</feature>
<evidence type="ECO:0000313" key="10">
    <source>
        <dbReference type="Proteomes" id="UP000315577"/>
    </source>
</evidence>
<dbReference type="Proteomes" id="UP000295536">
    <property type="component" value="Unassembled WGS sequence"/>
</dbReference>
<dbReference type="FunFam" id="3.30.70.270:FF:000001">
    <property type="entry name" value="Diguanylate cyclase domain protein"/>
    <property type="match status" value="1"/>
</dbReference>
<dbReference type="CDD" id="cd00130">
    <property type="entry name" value="PAS"/>
    <property type="match status" value="2"/>
</dbReference>
<dbReference type="InterPro" id="IPR012226">
    <property type="entry name" value="Diguanyl_cyclase/Pdiesterase"/>
</dbReference>
<dbReference type="InterPro" id="IPR013656">
    <property type="entry name" value="PAS_4"/>
</dbReference>
<dbReference type="EC" id="3.1.4.52" evidence="8"/>
<dbReference type="InterPro" id="IPR001633">
    <property type="entry name" value="EAL_dom"/>
</dbReference>
<keyword evidence="2" id="KW-0175">Coiled coil</keyword>
<feature type="domain" description="PAS" evidence="3">
    <location>
        <begin position="2"/>
        <end position="47"/>
    </location>
</feature>
<dbReference type="InterPro" id="IPR035965">
    <property type="entry name" value="PAS-like_dom_sf"/>
</dbReference>
<dbReference type="EMBL" id="VJNC01000007">
    <property type="protein sequence ID" value="TSE22146.1"/>
    <property type="molecule type" value="Genomic_DNA"/>
</dbReference>
<evidence type="ECO:0000259" key="5">
    <source>
        <dbReference type="PROSITE" id="PS50883"/>
    </source>
</evidence>
<dbReference type="Gene3D" id="3.30.450.20">
    <property type="entry name" value="PAS domain"/>
    <property type="match status" value="3"/>
</dbReference>
<feature type="coiled-coil region" evidence="2">
    <location>
        <begin position="109"/>
        <end position="136"/>
    </location>
</feature>
<comment type="catalytic activity">
    <reaction evidence="1">
        <text>3',3'-c-di-GMP + H2O = 5'-phosphoguanylyl(3'-&gt;5')guanosine + H(+)</text>
        <dbReference type="Rhea" id="RHEA:24902"/>
        <dbReference type="ChEBI" id="CHEBI:15377"/>
        <dbReference type="ChEBI" id="CHEBI:15378"/>
        <dbReference type="ChEBI" id="CHEBI:58754"/>
        <dbReference type="ChEBI" id="CHEBI:58805"/>
        <dbReference type="EC" id="3.1.4.52"/>
    </reaction>
    <physiologicalReaction direction="left-to-right" evidence="1">
        <dbReference type="Rhea" id="RHEA:24903"/>
    </physiologicalReaction>
</comment>
<dbReference type="InterPro" id="IPR000700">
    <property type="entry name" value="PAS-assoc_C"/>
</dbReference>
<comment type="caution">
    <text evidence="7">The sequence shown here is derived from an EMBL/GenBank/DDBJ whole genome shotgun (WGS) entry which is preliminary data.</text>
</comment>
<dbReference type="PROSITE" id="PS50113">
    <property type="entry name" value="PAC"/>
    <property type="match status" value="2"/>
</dbReference>
<dbReference type="SMART" id="SM00267">
    <property type="entry name" value="GGDEF"/>
    <property type="match status" value="1"/>
</dbReference>
<feature type="domain" description="PAC" evidence="4">
    <location>
        <begin position="322"/>
        <end position="374"/>
    </location>
</feature>
<evidence type="ECO:0000256" key="1">
    <source>
        <dbReference type="ARBA" id="ARBA00051114"/>
    </source>
</evidence>
<dbReference type="GO" id="GO:0071111">
    <property type="term" value="F:cyclic-guanylate-specific phosphodiesterase activity"/>
    <property type="evidence" value="ECO:0007669"/>
    <property type="project" value="UniProtKB-EC"/>
</dbReference>
<dbReference type="PANTHER" id="PTHR44757">
    <property type="entry name" value="DIGUANYLATE CYCLASE DGCP"/>
    <property type="match status" value="1"/>
</dbReference>
<dbReference type="InterPro" id="IPR035919">
    <property type="entry name" value="EAL_sf"/>
</dbReference>
<dbReference type="PIRSF" id="PIRSF005925">
    <property type="entry name" value="Dos"/>
    <property type="match status" value="1"/>
</dbReference>
<evidence type="ECO:0000259" key="6">
    <source>
        <dbReference type="PROSITE" id="PS50887"/>
    </source>
</evidence>
<dbReference type="InterPro" id="IPR000014">
    <property type="entry name" value="PAS"/>
</dbReference>
<dbReference type="SUPFAM" id="SSF141868">
    <property type="entry name" value="EAL domain-like"/>
    <property type="match status" value="1"/>
</dbReference>
<protein>
    <submittedName>
        <fullName evidence="8">Cyclic di-GMP phosphodiesterase Gmr</fullName>
        <ecNumber evidence="8">3.1.4.52</ecNumber>
    </submittedName>
    <submittedName>
        <fullName evidence="7">Diguanylate cyclase/phosphodiesterase with PAS/PAC sensor(S)</fullName>
    </submittedName>
</protein>
<dbReference type="Pfam" id="PF00563">
    <property type="entry name" value="EAL"/>
    <property type="match status" value="1"/>
</dbReference>
<organism evidence="7 9">
    <name type="scientific">Tepidimonas ignava</name>
    <dbReference type="NCBI Taxonomy" id="114249"/>
    <lineage>
        <taxon>Bacteria</taxon>
        <taxon>Pseudomonadati</taxon>
        <taxon>Pseudomonadota</taxon>
        <taxon>Betaproteobacteria</taxon>
        <taxon>Burkholderiales</taxon>
        <taxon>Tepidimonas</taxon>
    </lineage>
</organism>
<dbReference type="InterPro" id="IPR043128">
    <property type="entry name" value="Rev_trsase/Diguanyl_cyclase"/>
</dbReference>
<dbReference type="AlphaFoldDB" id="A0A4R3LBD9"/>
<dbReference type="NCBIfam" id="TIGR00229">
    <property type="entry name" value="sensory_box"/>
    <property type="match status" value="2"/>
</dbReference>
<proteinExistence type="predicted"/>
<dbReference type="SMART" id="SM00052">
    <property type="entry name" value="EAL"/>
    <property type="match status" value="1"/>
</dbReference>
<dbReference type="EMBL" id="SMAH01000009">
    <property type="protein sequence ID" value="TCS97461.1"/>
    <property type="molecule type" value="Genomic_DNA"/>
</dbReference>
<dbReference type="RefSeq" id="WP_243646528.1">
    <property type="nucleotide sequence ID" value="NZ_SMAH01000009.1"/>
</dbReference>